<evidence type="ECO:0000313" key="4">
    <source>
        <dbReference type="Proteomes" id="UP001432099"/>
    </source>
</evidence>
<evidence type="ECO:0000256" key="2">
    <source>
        <dbReference type="SAM" id="MobiDB-lite"/>
    </source>
</evidence>
<reference evidence="3" key="1">
    <citation type="journal article" date="2024" name="Int. J. Syst. Evol. Microbiol.">
        <title>Turicibacter faecis sp. nov., isolated from faeces of heart failure mouse model.</title>
        <authorList>
            <person name="Imamura Y."/>
            <person name="Motooka D."/>
            <person name="Nakajima Y."/>
            <person name="Ito S."/>
            <person name="Kitakaze M."/>
            <person name="Iida T."/>
            <person name="Nakamura S."/>
        </authorList>
    </citation>
    <scope>NUCLEOTIDE SEQUENCE</scope>
    <source>
        <strain evidence="3">TC023</strain>
    </source>
</reference>
<evidence type="ECO:0000313" key="3">
    <source>
        <dbReference type="EMBL" id="BEH90708.1"/>
    </source>
</evidence>
<dbReference type="Proteomes" id="UP001432099">
    <property type="component" value="Chromosome"/>
</dbReference>
<keyword evidence="4" id="KW-1185">Reference proteome</keyword>
<name>A0ABM8IHM1_9FIRM</name>
<feature type="compositionally biased region" description="Pro residues" evidence="2">
    <location>
        <begin position="1"/>
        <end position="16"/>
    </location>
</feature>
<evidence type="ECO:0000256" key="1">
    <source>
        <dbReference type="SAM" id="Coils"/>
    </source>
</evidence>
<dbReference type="EMBL" id="AP028127">
    <property type="protein sequence ID" value="BEH90708.1"/>
    <property type="molecule type" value="Genomic_DNA"/>
</dbReference>
<organism evidence="3 4">
    <name type="scientific">Turicibacter faecis</name>
    <dbReference type="NCBI Taxonomy" id="2963365"/>
    <lineage>
        <taxon>Bacteria</taxon>
        <taxon>Bacillati</taxon>
        <taxon>Bacillota</taxon>
        <taxon>Erysipelotrichia</taxon>
        <taxon>Erysipelotrichales</taxon>
        <taxon>Turicibacteraceae</taxon>
        <taxon>Turicibacter</taxon>
    </lineage>
</organism>
<sequence length="152" mass="17009">MRQAFSPPPPPPPPSPFFTSESIDAELGQTDEETLEAEDKVPPECPRFLPFLLSLDPYALVTLGFIIAILIAMEANNPEEQEAIGNFLEVIATNIEYIAEQGAYLQELEDRRLEKIEAIEKEDLKNEVKELKEALAKLQDQVLSCCHPADQT</sequence>
<accession>A0ABM8IHM1</accession>
<protein>
    <submittedName>
        <fullName evidence="3">Uncharacterized protein</fullName>
    </submittedName>
</protein>
<dbReference type="RefSeq" id="WP_161832842.1">
    <property type="nucleotide sequence ID" value="NZ_AP028127.1"/>
</dbReference>
<proteinExistence type="predicted"/>
<feature type="region of interest" description="Disordered" evidence="2">
    <location>
        <begin position="1"/>
        <end position="21"/>
    </location>
</feature>
<gene>
    <name evidence="3" type="ORF">T23_08100</name>
</gene>
<keyword evidence="1" id="KW-0175">Coiled coil</keyword>
<feature type="coiled-coil region" evidence="1">
    <location>
        <begin position="105"/>
        <end position="141"/>
    </location>
</feature>